<keyword evidence="2" id="KW-0812">Transmembrane</keyword>
<accession>A0ABR4A0Y3</accession>
<evidence type="ECO:0000313" key="3">
    <source>
        <dbReference type="EMBL" id="KAL2038641.1"/>
    </source>
</evidence>
<gene>
    <name evidence="3" type="ORF">N7G274_008689</name>
</gene>
<dbReference type="Proteomes" id="UP001590950">
    <property type="component" value="Unassembled WGS sequence"/>
</dbReference>
<keyword evidence="2" id="KW-1133">Transmembrane helix</keyword>
<evidence type="ECO:0000256" key="2">
    <source>
        <dbReference type="SAM" id="Phobius"/>
    </source>
</evidence>
<organism evidence="3 4">
    <name type="scientific">Stereocaulon virgatum</name>
    <dbReference type="NCBI Taxonomy" id="373712"/>
    <lineage>
        <taxon>Eukaryota</taxon>
        <taxon>Fungi</taxon>
        <taxon>Dikarya</taxon>
        <taxon>Ascomycota</taxon>
        <taxon>Pezizomycotina</taxon>
        <taxon>Lecanoromycetes</taxon>
        <taxon>OSLEUM clade</taxon>
        <taxon>Lecanoromycetidae</taxon>
        <taxon>Lecanorales</taxon>
        <taxon>Lecanorineae</taxon>
        <taxon>Stereocaulaceae</taxon>
        <taxon>Stereocaulon</taxon>
    </lineage>
</organism>
<feature type="region of interest" description="Disordered" evidence="1">
    <location>
        <begin position="115"/>
        <end position="157"/>
    </location>
</feature>
<reference evidence="3 4" key="1">
    <citation type="submission" date="2024-09" db="EMBL/GenBank/DDBJ databases">
        <title>Rethinking Asexuality: The Enigmatic Case of Functional Sexual Genes in Lepraria (Stereocaulaceae).</title>
        <authorList>
            <person name="Doellman M."/>
            <person name="Sun Y."/>
            <person name="Barcenas-Pena A."/>
            <person name="Lumbsch H.T."/>
            <person name="Grewe F."/>
        </authorList>
    </citation>
    <scope>NUCLEOTIDE SEQUENCE [LARGE SCALE GENOMIC DNA]</scope>
    <source>
        <strain evidence="3 4">Mercado 3170</strain>
    </source>
</reference>
<dbReference type="EMBL" id="JBEFKJ010000031">
    <property type="protein sequence ID" value="KAL2038641.1"/>
    <property type="molecule type" value="Genomic_DNA"/>
</dbReference>
<keyword evidence="2" id="KW-0472">Membrane</keyword>
<evidence type="ECO:0008006" key="5">
    <source>
        <dbReference type="Google" id="ProtNLM"/>
    </source>
</evidence>
<comment type="caution">
    <text evidence="3">The sequence shown here is derived from an EMBL/GenBank/DDBJ whole genome shotgun (WGS) entry which is preliminary data.</text>
</comment>
<sequence length="290" mass="29978">MDSETPQAPSPAPEKLTLEIEAPEIEPTEGRCVVKTNRNSTEEKEVLPTNKERDDSLKAFGAEAQILNDKVSKHLQENEAKTRSLRRGLLWLVLGPAFVIVLAAAVGGSVGGSLAALKSSKSSSSRPRTSATTLGTSATTPGNSATTPSTSLSTPSTSLTRRSLAQLSMPTSSPAAAISSTSLPLGHTGCNASNGTTHMSSGKAFIRICELDWSLATDDIVSGGINASTLDACIDSCTSWTGETCLGATFHFRYAISGIPGSCFLKTTLPSAATNLTSKGDVAAGYLAPT</sequence>
<proteinExistence type="predicted"/>
<evidence type="ECO:0000256" key="1">
    <source>
        <dbReference type="SAM" id="MobiDB-lite"/>
    </source>
</evidence>
<protein>
    <recommendedName>
        <fullName evidence="5">Apple domain-containing protein</fullName>
    </recommendedName>
</protein>
<evidence type="ECO:0000313" key="4">
    <source>
        <dbReference type="Proteomes" id="UP001590950"/>
    </source>
</evidence>
<keyword evidence="4" id="KW-1185">Reference proteome</keyword>
<name>A0ABR4A0Y3_9LECA</name>
<feature type="transmembrane region" description="Helical" evidence="2">
    <location>
        <begin position="89"/>
        <end position="117"/>
    </location>
</feature>